<dbReference type="EMBL" id="MFIV01000009">
    <property type="protein sequence ID" value="OGF99821.1"/>
    <property type="molecule type" value="Genomic_DNA"/>
</dbReference>
<dbReference type="GO" id="GO:0046872">
    <property type="term" value="F:metal ion binding"/>
    <property type="evidence" value="ECO:0007669"/>
    <property type="project" value="UniProtKB-KW"/>
</dbReference>
<dbReference type="Gene3D" id="4.10.830.30">
    <property type="entry name" value="Ribosomal protein L31"/>
    <property type="match status" value="1"/>
</dbReference>
<protein>
    <recommendedName>
        <fullName evidence="6 7">Large ribosomal subunit protein bL31</fullName>
    </recommendedName>
</protein>
<dbReference type="GO" id="GO:0019843">
    <property type="term" value="F:rRNA binding"/>
    <property type="evidence" value="ECO:0007669"/>
    <property type="project" value="UniProtKB-KW"/>
</dbReference>
<dbReference type="InterPro" id="IPR042105">
    <property type="entry name" value="Ribosomal_bL31_sf"/>
</dbReference>
<comment type="caution">
    <text evidence="8">The sequence shown here is derived from an EMBL/GenBank/DDBJ whole genome shotgun (WGS) entry which is preliminary data.</text>
</comment>
<dbReference type="AlphaFoldDB" id="A0A1F5YIX9"/>
<comment type="function">
    <text evidence="7">Binds the 23S rRNA.</text>
</comment>
<keyword evidence="7" id="KW-0479">Metal-binding</keyword>
<feature type="binding site" evidence="7">
    <location>
        <position position="36"/>
    </location>
    <ligand>
        <name>Zn(2+)</name>
        <dbReference type="ChEBI" id="CHEBI:29105"/>
    </ligand>
</feature>
<feature type="binding site" evidence="7">
    <location>
        <position position="18"/>
    </location>
    <ligand>
        <name>Zn(2+)</name>
        <dbReference type="ChEBI" id="CHEBI:29105"/>
    </ligand>
</feature>
<dbReference type="GO" id="GO:0005840">
    <property type="term" value="C:ribosome"/>
    <property type="evidence" value="ECO:0007669"/>
    <property type="project" value="UniProtKB-KW"/>
</dbReference>
<proteinExistence type="inferred from homology"/>
<dbReference type="HAMAP" id="MF_00501">
    <property type="entry name" value="Ribosomal_bL31_1"/>
    <property type="match status" value="1"/>
</dbReference>
<accession>A0A1F5YIX9</accession>
<comment type="similarity">
    <text evidence="1 7">Belongs to the bacterial ribosomal protein bL31 family. Type A subfamily.</text>
</comment>
<evidence type="ECO:0000313" key="8">
    <source>
        <dbReference type="EMBL" id="OGF99821.1"/>
    </source>
</evidence>
<dbReference type="PRINTS" id="PR01249">
    <property type="entry name" value="RIBOSOMALL31"/>
</dbReference>
<evidence type="ECO:0000256" key="3">
    <source>
        <dbReference type="ARBA" id="ARBA00022884"/>
    </source>
</evidence>
<dbReference type="NCBIfam" id="NF000612">
    <property type="entry name" value="PRK00019.1"/>
    <property type="match status" value="1"/>
</dbReference>
<evidence type="ECO:0000256" key="7">
    <source>
        <dbReference type="HAMAP-Rule" id="MF_00501"/>
    </source>
</evidence>
<keyword evidence="4 7" id="KW-0689">Ribosomal protein</keyword>
<dbReference type="PANTHER" id="PTHR33280:SF1">
    <property type="entry name" value="LARGE RIBOSOMAL SUBUNIT PROTEIN BL31C"/>
    <property type="match status" value="1"/>
</dbReference>
<dbReference type="PANTHER" id="PTHR33280">
    <property type="entry name" value="50S RIBOSOMAL PROTEIN L31, CHLOROPLASTIC"/>
    <property type="match status" value="1"/>
</dbReference>
<gene>
    <name evidence="7" type="primary">rpmE</name>
    <name evidence="8" type="ORF">A2Z86_12010</name>
</gene>
<dbReference type="SUPFAM" id="SSF143800">
    <property type="entry name" value="L28p-like"/>
    <property type="match status" value="1"/>
</dbReference>
<comment type="subunit">
    <text evidence="7">Part of the 50S ribosomal subunit.</text>
</comment>
<dbReference type="NCBIfam" id="NF001809">
    <property type="entry name" value="PRK00528.1"/>
    <property type="match status" value="1"/>
</dbReference>
<keyword evidence="3 7" id="KW-0694">RNA-binding</keyword>
<dbReference type="PROSITE" id="PS01143">
    <property type="entry name" value="RIBOSOMAL_L31"/>
    <property type="match status" value="1"/>
</dbReference>
<evidence type="ECO:0000256" key="2">
    <source>
        <dbReference type="ARBA" id="ARBA00022730"/>
    </source>
</evidence>
<evidence type="ECO:0000256" key="4">
    <source>
        <dbReference type="ARBA" id="ARBA00022980"/>
    </source>
</evidence>
<evidence type="ECO:0000256" key="1">
    <source>
        <dbReference type="ARBA" id="ARBA00009296"/>
    </source>
</evidence>
<dbReference type="NCBIfam" id="TIGR00105">
    <property type="entry name" value="L31"/>
    <property type="match status" value="1"/>
</dbReference>
<dbReference type="Proteomes" id="UP000176992">
    <property type="component" value="Unassembled WGS sequence"/>
</dbReference>
<evidence type="ECO:0000313" key="9">
    <source>
        <dbReference type="Proteomes" id="UP000176992"/>
    </source>
</evidence>
<name>A0A1F5YIX9_9BACT</name>
<reference evidence="8 9" key="1">
    <citation type="journal article" date="2016" name="Nat. Commun.">
        <title>Thousands of microbial genomes shed light on interconnected biogeochemical processes in an aquifer system.</title>
        <authorList>
            <person name="Anantharaman K."/>
            <person name="Brown C.T."/>
            <person name="Hug L.A."/>
            <person name="Sharon I."/>
            <person name="Castelle C.J."/>
            <person name="Probst A.J."/>
            <person name="Thomas B.C."/>
            <person name="Singh A."/>
            <person name="Wilkins M.J."/>
            <person name="Karaoz U."/>
            <person name="Brodie E.L."/>
            <person name="Williams K.H."/>
            <person name="Hubbard S.S."/>
            <person name="Banfield J.F."/>
        </authorList>
    </citation>
    <scope>NUCLEOTIDE SEQUENCE [LARGE SCALE GENOMIC DNA]</scope>
</reference>
<feature type="binding site" evidence="7">
    <location>
        <position position="39"/>
    </location>
    <ligand>
        <name>Zn(2+)</name>
        <dbReference type="ChEBI" id="CHEBI:29105"/>
    </ligand>
</feature>
<keyword evidence="2 7" id="KW-0699">rRNA-binding</keyword>
<organism evidence="8 9">
    <name type="scientific">Candidatus Glassbacteria bacterium GWA2_58_10</name>
    <dbReference type="NCBI Taxonomy" id="1817865"/>
    <lineage>
        <taxon>Bacteria</taxon>
        <taxon>Candidatus Glassiibacteriota</taxon>
    </lineage>
</organism>
<dbReference type="InterPro" id="IPR034704">
    <property type="entry name" value="Ribosomal_bL28/bL31-like_sf"/>
</dbReference>
<keyword evidence="7" id="KW-0862">Zinc</keyword>
<comment type="cofactor">
    <cofactor evidence="7">
        <name>Zn(2+)</name>
        <dbReference type="ChEBI" id="CHEBI:29105"/>
    </cofactor>
    <text evidence="7">Binds 1 zinc ion per subunit.</text>
</comment>
<dbReference type="InterPro" id="IPR027491">
    <property type="entry name" value="Ribosomal_bL31_A"/>
</dbReference>
<sequence>MKKDIHPKYIKCTVTCACGNSFETRSTVPSLRLDICSACHPFYTGKQKLVDTAGRVEQFKRKFEKSQIMQKSAAERAAKSEVAKVAAKAKAGAKGKKAAAESESATQA</sequence>
<keyword evidence="5 7" id="KW-0687">Ribonucleoprotein</keyword>
<dbReference type="GO" id="GO:0003735">
    <property type="term" value="F:structural constituent of ribosome"/>
    <property type="evidence" value="ECO:0007669"/>
    <property type="project" value="InterPro"/>
</dbReference>
<evidence type="ECO:0000256" key="6">
    <source>
        <dbReference type="ARBA" id="ARBA00035687"/>
    </source>
</evidence>
<dbReference type="InterPro" id="IPR002150">
    <property type="entry name" value="Ribosomal_bL31"/>
</dbReference>
<dbReference type="GO" id="GO:1990904">
    <property type="term" value="C:ribonucleoprotein complex"/>
    <property type="evidence" value="ECO:0007669"/>
    <property type="project" value="UniProtKB-KW"/>
</dbReference>
<feature type="binding site" evidence="7">
    <location>
        <position position="16"/>
    </location>
    <ligand>
        <name>Zn(2+)</name>
        <dbReference type="ChEBI" id="CHEBI:29105"/>
    </ligand>
</feature>
<dbReference type="GO" id="GO:0006412">
    <property type="term" value="P:translation"/>
    <property type="evidence" value="ECO:0007669"/>
    <property type="project" value="UniProtKB-UniRule"/>
</dbReference>
<evidence type="ECO:0000256" key="5">
    <source>
        <dbReference type="ARBA" id="ARBA00023274"/>
    </source>
</evidence>
<dbReference type="Pfam" id="PF01197">
    <property type="entry name" value="Ribosomal_L31"/>
    <property type="match status" value="1"/>
</dbReference>